<dbReference type="GO" id="GO:0016491">
    <property type="term" value="F:oxidoreductase activity"/>
    <property type="evidence" value="ECO:0007669"/>
    <property type="project" value="UniProtKB-KW"/>
</dbReference>
<protein>
    <submittedName>
        <fullName evidence="4">Short-chain dehydrogenase/reductase</fullName>
    </submittedName>
</protein>
<proteinExistence type="inferred from homology"/>
<dbReference type="InterPro" id="IPR002347">
    <property type="entry name" value="SDR_fam"/>
</dbReference>
<dbReference type="STRING" id="1764295.A0A5B8MW42"/>
<keyword evidence="5" id="KW-1185">Reference proteome</keyword>
<dbReference type="PANTHER" id="PTHR24320">
    <property type="entry name" value="RETINOL DEHYDROGENASE"/>
    <property type="match status" value="1"/>
</dbReference>
<dbReference type="PANTHER" id="PTHR24320:SF227">
    <property type="entry name" value="RETINOL DEHYDROGENASE 11"/>
    <property type="match status" value="1"/>
</dbReference>
<evidence type="ECO:0000256" key="3">
    <source>
        <dbReference type="RuleBase" id="RU000363"/>
    </source>
</evidence>
<comment type="similarity">
    <text evidence="1 3">Belongs to the short-chain dehydrogenases/reductases (SDR) family.</text>
</comment>
<organism evidence="4 5">
    <name type="scientific">Chloropicon primus</name>
    <dbReference type="NCBI Taxonomy" id="1764295"/>
    <lineage>
        <taxon>Eukaryota</taxon>
        <taxon>Viridiplantae</taxon>
        <taxon>Chlorophyta</taxon>
        <taxon>Chloropicophyceae</taxon>
        <taxon>Chloropicales</taxon>
        <taxon>Chloropicaceae</taxon>
        <taxon>Chloropicon</taxon>
    </lineage>
</organism>
<dbReference type="CDD" id="cd05327">
    <property type="entry name" value="retinol-DH_like_SDR_c_like"/>
    <property type="match status" value="1"/>
</dbReference>
<name>A0A5B8MW42_9CHLO</name>
<dbReference type="InterPro" id="IPR036291">
    <property type="entry name" value="NAD(P)-bd_dom_sf"/>
</dbReference>
<reference evidence="4 5" key="1">
    <citation type="submission" date="2018-07" db="EMBL/GenBank/DDBJ databases">
        <title>The complete nuclear genome of the prasinophyte Chloropicon primus (CCMP1205).</title>
        <authorList>
            <person name="Pombert J.-F."/>
            <person name="Otis C."/>
            <person name="Turmel M."/>
            <person name="Lemieux C."/>
        </authorList>
    </citation>
    <scope>NUCLEOTIDE SEQUENCE [LARGE SCALE GENOMIC DNA]</scope>
    <source>
        <strain evidence="4 5">CCMP1205</strain>
    </source>
</reference>
<dbReference type="OrthoDB" id="191139at2759"/>
<dbReference type="Proteomes" id="UP000316726">
    <property type="component" value="Chromosome 11"/>
</dbReference>
<evidence type="ECO:0000256" key="2">
    <source>
        <dbReference type="ARBA" id="ARBA00023002"/>
    </source>
</evidence>
<keyword evidence="2" id="KW-0560">Oxidoreductase</keyword>
<gene>
    <name evidence="4" type="ORF">A3770_11p63920</name>
</gene>
<dbReference type="PRINTS" id="PR00080">
    <property type="entry name" value="SDRFAMILY"/>
</dbReference>
<evidence type="ECO:0000313" key="5">
    <source>
        <dbReference type="Proteomes" id="UP000316726"/>
    </source>
</evidence>
<accession>A0A5B8MW42</accession>
<dbReference type="Gene3D" id="3.40.50.720">
    <property type="entry name" value="NAD(P)-binding Rossmann-like Domain"/>
    <property type="match status" value="1"/>
</dbReference>
<dbReference type="SUPFAM" id="SSF51735">
    <property type="entry name" value="NAD(P)-binding Rossmann-fold domains"/>
    <property type="match status" value="1"/>
</dbReference>
<dbReference type="Pfam" id="PF00106">
    <property type="entry name" value="adh_short"/>
    <property type="match status" value="1"/>
</dbReference>
<evidence type="ECO:0000256" key="1">
    <source>
        <dbReference type="ARBA" id="ARBA00006484"/>
    </source>
</evidence>
<evidence type="ECO:0000313" key="4">
    <source>
        <dbReference type="EMBL" id="QDZ23874.1"/>
    </source>
</evidence>
<dbReference type="AlphaFoldDB" id="A0A5B8MW42"/>
<sequence length="349" mass="37848">MAESERYEVKAGGSWKQLNPLAMLRYFTGMKGPSGFGASSTARDVVAGGKWEGKGKVAIVTGPYSGIGLAAARELAGRGCEVVLAGRTNAERGKDWVSREIGGEGKLVHQMELDLSSLESVKGFARDFKKTGKDLNILVNNAGIMALPEFRRSKDGHELQWATNHLGHFLLTHLLLDKMKETSRKKGAPQGRIVNVSSSAHYMSYKPKGILDEEELSDPSVYKPWSAYGQAKLSNVLHARELNCRLKEGAKGDDVIAVAVHPGVIVTKLQRHLKVPVLMQSVGKVAVTPFLKSIDQGAATTVYCATAPSIKGGGFYADCNEQGSAPESKRRDLGKKLWAISEKYAKAFY</sequence>
<dbReference type="EMBL" id="CP031044">
    <property type="protein sequence ID" value="QDZ23874.1"/>
    <property type="molecule type" value="Genomic_DNA"/>
</dbReference>
<dbReference type="PRINTS" id="PR00081">
    <property type="entry name" value="GDHRDH"/>
</dbReference>